<protein>
    <recommendedName>
        <fullName evidence="2">Ecp2 effector protein-like domain-containing protein</fullName>
    </recommendedName>
</protein>
<reference evidence="3" key="1">
    <citation type="journal article" date="2019" name="Beilstein J. Org. Chem.">
        <title>Nanangenines: drimane sesquiterpenoids as the dominant metabolite cohort of a novel Australian fungus, Aspergillus nanangensis.</title>
        <authorList>
            <person name="Lacey H.J."/>
            <person name="Gilchrist C.L.M."/>
            <person name="Crombie A."/>
            <person name="Kalaitzis J.A."/>
            <person name="Vuong D."/>
            <person name="Rutledge P.J."/>
            <person name="Turner P."/>
            <person name="Pitt J.I."/>
            <person name="Lacey E."/>
            <person name="Chooi Y.H."/>
            <person name="Piggott A.M."/>
        </authorList>
    </citation>
    <scope>NUCLEOTIDE SEQUENCE</scope>
    <source>
        <strain evidence="3">MST-FP2251</strain>
    </source>
</reference>
<proteinExistence type="predicted"/>
<dbReference type="EMBL" id="VCAU01000041">
    <property type="protein sequence ID" value="KAF9888986.1"/>
    <property type="molecule type" value="Genomic_DNA"/>
</dbReference>
<evidence type="ECO:0000313" key="4">
    <source>
        <dbReference type="Proteomes" id="UP001194746"/>
    </source>
</evidence>
<evidence type="ECO:0000259" key="2">
    <source>
        <dbReference type="Pfam" id="PF14856"/>
    </source>
</evidence>
<gene>
    <name evidence="3" type="ORF">FE257_008156</name>
</gene>
<evidence type="ECO:0000313" key="3">
    <source>
        <dbReference type="EMBL" id="KAF9888986.1"/>
    </source>
</evidence>
<sequence>MRISIGFIFVTGLVLTQGTPIDPNGTIYLTSDAEQAVTGQSLNPNGVITIQAANERVDECGISTLENQTSSASPLVSDCQVIAKNIANGGRWEVNNFGAHH</sequence>
<evidence type="ECO:0000256" key="1">
    <source>
        <dbReference type="SAM" id="SignalP"/>
    </source>
</evidence>
<reference evidence="3" key="2">
    <citation type="submission" date="2020-02" db="EMBL/GenBank/DDBJ databases">
        <authorList>
            <person name="Gilchrist C.L.M."/>
            <person name="Chooi Y.-H."/>
        </authorList>
    </citation>
    <scope>NUCLEOTIDE SEQUENCE</scope>
    <source>
        <strain evidence="3">MST-FP2251</strain>
    </source>
</reference>
<dbReference type="Pfam" id="PF14856">
    <property type="entry name" value="Hce2"/>
    <property type="match status" value="1"/>
</dbReference>
<name>A0AAD4GTU0_ASPNN</name>
<comment type="caution">
    <text evidence="3">The sequence shown here is derived from an EMBL/GenBank/DDBJ whole genome shotgun (WGS) entry which is preliminary data.</text>
</comment>
<keyword evidence="4" id="KW-1185">Reference proteome</keyword>
<feature type="domain" description="Ecp2 effector protein-like" evidence="2">
    <location>
        <begin position="60"/>
        <end position="98"/>
    </location>
</feature>
<feature type="chain" id="PRO_5041991162" description="Ecp2 effector protein-like domain-containing protein" evidence="1">
    <location>
        <begin position="19"/>
        <end position="101"/>
    </location>
</feature>
<dbReference type="Proteomes" id="UP001194746">
    <property type="component" value="Unassembled WGS sequence"/>
</dbReference>
<keyword evidence="1" id="KW-0732">Signal</keyword>
<feature type="signal peptide" evidence="1">
    <location>
        <begin position="1"/>
        <end position="18"/>
    </location>
</feature>
<organism evidence="3 4">
    <name type="scientific">Aspergillus nanangensis</name>
    <dbReference type="NCBI Taxonomy" id="2582783"/>
    <lineage>
        <taxon>Eukaryota</taxon>
        <taxon>Fungi</taxon>
        <taxon>Dikarya</taxon>
        <taxon>Ascomycota</taxon>
        <taxon>Pezizomycotina</taxon>
        <taxon>Eurotiomycetes</taxon>
        <taxon>Eurotiomycetidae</taxon>
        <taxon>Eurotiales</taxon>
        <taxon>Aspergillaceae</taxon>
        <taxon>Aspergillus</taxon>
        <taxon>Aspergillus subgen. Circumdati</taxon>
    </lineage>
</organism>
<dbReference type="AlphaFoldDB" id="A0AAD4GTU0"/>
<accession>A0AAD4GTU0</accession>
<dbReference type="InterPro" id="IPR029226">
    <property type="entry name" value="Ecp2-like"/>
</dbReference>